<keyword evidence="2" id="KW-1185">Reference proteome</keyword>
<protein>
    <submittedName>
        <fullName evidence="1">Uncharacterized protein</fullName>
    </submittedName>
</protein>
<dbReference type="Proteomes" id="UP000276133">
    <property type="component" value="Unassembled WGS sequence"/>
</dbReference>
<accession>A0A3M7S072</accession>
<organism evidence="1 2">
    <name type="scientific">Brachionus plicatilis</name>
    <name type="common">Marine rotifer</name>
    <name type="synonym">Brachionus muelleri</name>
    <dbReference type="NCBI Taxonomy" id="10195"/>
    <lineage>
        <taxon>Eukaryota</taxon>
        <taxon>Metazoa</taxon>
        <taxon>Spiralia</taxon>
        <taxon>Gnathifera</taxon>
        <taxon>Rotifera</taxon>
        <taxon>Eurotatoria</taxon>
        <taxon>Monogononta</taxon>
        <taxon>Pseudotrocha</taxon>
        <taxon>Ploima</taxon>
        <taxon>Brachionidae</taxon>
        <taxon>Brachionus</taxon>
    </lineage>
</organism>
<name>A0A3M7S072_BRAPC</name>
<evidence type="ECO:0000313" key="2">
    <source>
        <dbReference type="Proteomes" id="UP000276133"/>
    </source>
</evidence>
<proteinExistence type="predicted"/>
<dbReference type="AlphaFoldDB" id="A0A3M7S072"/>
<reference evidence="1 2" key="1">
    <citation type="journal article" date="2018" name="Sci. Rep.">
        <title>Genomic signatures of local adaptation to the degree of environmental predictability in rotifers.</title>
        <authorList>
            <person name="Franch-Gras L."/>
            <person name="Hahn C."/>
            <person name="Garcia-Roger E.M."/>
            <person name="Carmona M.J."/>
            <person name="Serra M."/>
            <person name="Gomez A."/>
        </authorList>
    </citation>
    <scope>NUCLEOTIDE SEQUENCE [LARGE SCALE GENOMIC DNA]</scope>
    <source>
        <strain evidence="1">HYR1</strain>
    </source>
</reference>
<sequence>MLKVACFSLNNEQAHGSRYRNRILGEREKKMSNNGVEFVLEDEFSVLLARITLFFFSGRRKSKKKRKKNKLKLNKTQIEFFYSRSAGKK</sequence>
<evidence type="ECO:0000313" key="1">
    <source>
        <dbReference type="EMBL" id="RNA29142.1"/>
    </source>
</evidence>
<dbReference type="EMBL" id="REGN01002275">
    <property type="protein sequence ID" value="RNA29142.1"/>
    <property type="molecule type" value="Genomic_DNA"/>
</dbReference>
<comment type="caution">
    <text evidence="1">The sequence shown here is derived from an EMBL/GenBank/DDBJ whole genome shotgun (WGS) entry which is preliminary data.</text>
</comment>
<gene>
    <name evidence="1" type="ORF">BpHYR1_038925</name>
</gene>